<dbReference type="Proteomes" id="UP001501581">
    <property type="component" value="Unassembled WGS sequence"/>
</dbReference>
<feature type="region of interest" description="Disordered" evidence="3">
    <location>
        <begin position="219"/>
        <end position="238"/>
    </location>
</feature>
<dbReference type="EMBL" id="BAAALG010000011">
    <property type="protein sequence ID" value="GAA1108184.1"/>
    <property type="molecule type" value="Genomic_DNA"/>
</dbReference>
<dbReference type="Gene3D" id="3.40.50.10540">
    <property type="entry name" value="Crotonobetainyl-coa:carnitine coa-transferase, domain 1"/>
    <property type="match status" value="1"/>
</dbReference>
<dbReference type="InterPro" id="IPR050509">
    <property type="entry name" value="CoA-transferase_III"/>
</dbReference>
<dbReference type="GO" id="GO:0016740">
    <property type="term" value="F:transferase activity"/>
    <property type="evidence" value="ECO:0007669"/>
    <property type="project" value="UniProtKB-KW"/>
</dbReference>
<evidence type="ECO:0000256" key="2">
    <source>
        <dbReference type="ARBA" id="ARBA00022679"/>
    </source>
</evidence>
<dbReference type="PANTHER" id="PTHR48228:SF6">
    <property type="entry name" value="L-CARNITINE COA-TRANSFERASE"/>
    <property type="match status" value="1"/>
</dbReference>
<evidence type="ECO:0000313" key="5">
    <source>
        <dbReference type="Proteomes" id="UP001501581"/>
    </source>
</evidence>
<dbReference type="PANTHER" id="PTHR48228">
    <property type="entry name" value="SUCCINYL-COA--D-CITRAMALATE COA-TRANSFERASE"/>
    <property type="match status" value="1"/>
</dbReference>
<dbReference type="RefSeq" id="WP_343995661.1">
    <property type="nucleotide sequence ID" value="NZ_BAAALG010000011.1"/>
</dbReference>
<gene>
    <name evidence="4" type="ORF">GCM10009668_30380</name>
</gene>
<comment type="caution">
    <text evidence="4">The sequence shown here is derived from an EMBL/GenBank/DDBJ whole genome shotgun (WGS) entry which is preliminary data.</text>
</comment>
<organism evidence="4 5">
    <name type="scientific">Nocardioides dubius</name>
    <dbReference type="NCBI Taxonomy" id="317019"/>
    <lineage>
        <taxon>Bacteria</taxon>
        <taxon>Bacillati</taxon>
        <taxon>Actinomycetota</taxon>
        <taxon>Actinomycetes</taxon>
        <taxon>Propionibacteriales</taxon>
        <taxon>Nocardioidaceae</taxon>
        <taxon>Nocardioides</taxon>
    </lineage>
</organism>
<accession>A0ABN1TYD3</accession>
<dbReference type="InterPro" id="IPR023606">
    <property type="entry name" value="CoA-Trfase_III_dom_1_sf"/>
</dbReference>
<keyword evidence="5" id="KW-1185">Reference proteome</keyword>
<sequence length="397" mass="42184">MSSGPLSGIKVIDASTILAGPLACQILGDYGAEVLKIEHPTKPDGMRGHGPSVDGVPIWWKEIARNKRTLGLSLSADDGADIFRALVAQADVVVENFRPGTLERWGLGPDVLLAINPRLILVRVTGFGQSGPYASRAGFGTLAESMSGFAHLTGQPDGPPTLPAFGLADSICGIAASSAISMALLARERSGEGQVIDLDLLSPIMTAVGPGPTVYQQTGSVGMRHGNRSTNNAPRNTYRTSDDHWVAISTSAQAIAERVLTLVGHPEVIDEPWFAAGNTRAEHADELDEMVGSWIGARTRDEVVEAFTEAGAAIAPIYSAKEIVEDPHIRETEMLTEVDDDDFGPLLQHNVMWRMSTTPGAIRFTGRPHGADTDAVLDDLGIGADLRAELRTRGVIS</sequence>
<dbReference type="InterPro" id="IPR044855">
    <property type="entry name" value="CoA-Trfase_III_dom3_sf"/>
</dbReference>
<protein>
    <submittedName>
        <fullName evidence="4">CoA transferase</fullName>
    </submittedName>
</protein>
<evidence type="ECO:0000256" key="3">
    <source>
        <dbReference type="SAM" id="MobiDB-lite"/>
    </source>
</evidence>
<evidence type="ECO:0000313" key="4">
    <source>
        <dbReference type="EMBL" id="GAA1108184.1"/>
    </source>
</evidence>
<dbReference type="Pfam" id="PF02515">
    <property type="entry name" value="CoA_transf_3"/>
    <property type="match status" value="1"/>
</dbReference>
<dbReference type="InterPro" id="IPR003673">
    <property type="entry name" value="CoA-Trfase_fam_III"/>
</dbReference>
<proteinExistence type="inferred from homology"/>
<dbReference type="Gene3D" id="3.30.1540.10">
    <property type="entry name" value="formyl-coa transferase, domain 3"/>
    <property type="match status" value="1"/>
</dbReference>
<evidence type="ECO:0000256" key="1">
    <source>
        <dbReference type="ARBA" id="ARBA00008383"/>
    </source>
</evidence>
<keyword evidence="2 4" id="KW-0808">Transferase</keyword>
<dbReference type="SUPFAM" id="SSF89796">
    <property type="entry name" value="CoA-transferase family III (CaiB/BaiF)"/>
    <property type="match status" value="1"/>
</dbReference>
<reference evidence="4 5" key="1">
    <citation type="journal article" date="2019" name="Int. J. Syst. Evol. Microbiol.">
        <title>The Global Catalogue of Microorganisms (GCM) 10K type strain sequencing project: providing services to taxonomists for standard genome sequencing and annotation.</title>
        <authorList>
            <consortium name="The Broad Institute Genomics Platform"/>
            <consortium name="The Broad Institute Genome Sequencing Center for Infectious Disease"/>
            <person name="Wu L."/>
            <person name="Ma J."/>
        </authorList>
    </citation>
    <scope>NUCLEOTIDE SEQUENCE [LARGE SCALE GENOMIC DNA]</scope>
    <source>
        <strain evidence="4 5">JCM 13008</strain>
    </source>
</reference>
<feature type="compositionally biased region" description="Polar residues" evidence="3">
    <location>
        <begin position="228"/>
        <end position="238"/>
    </location>
</feature>
<comment type="similarity">
    <text evidence="1">Belongs to the CoA-transferase III family.</text>
</comment>
<name>A0ABN1TYD3_9ACTN</name>